<organism evidence="1 2">
    <name type="scientific">Ajellomyces capsulatus</name>
    <name type="common">Darling's disease fungus</name>
    <name type="synonym">Histoplasma capsulatum</name>
    <dbReference type="NCBI Taxonomy" id="5037"/>
    <lineage>
        <taxon>Eukaryota</taxon>
        <taxon>Fungi</taxon>
        <taxon>Dikarya</taxon>
        <taxon>Ascomycota</taxon>
        <taxon>Pezizomycotina</taxon>
        <taxon>Eurotiomycetes</taxon>
        <taxon>Eurotiomycetidae</taxon>
        <taxon>Onygenales</taxon>
        <taxon>Ajellomycetaceae</taxon>
        <taxon>Histoplasma</taxon>
    </lineage>
</organism>
<gene>
    <name evidence="1" type="ORF">I7I51_05055</name>
</gene>
<dbReference type="AlphaFoldDB" id="A0A8A1M1B9"/>
<evidence type="ECO:0000313" key="1">
    <source>
        <dbReference type="EMBL" id="QSS60258.1"/>
    </source>
</evidence>
<dbReference type="EMBL" id="CP069110">
    <property type="protein sequence ID" value="QSS60258.1"/>
    <property type="molecule type" value="Genomic_DNA"/>
</dbReference>
<accession>A0A8A1M1B9</accession>
<sequence>MPHSTDTGNDHLSRLHTWHTDPIKLGEWERDDKELFNGKDRPGRSYLHRDMELRPLTHFPQGSCNLITPFRLVEARRWWCDPLLARIWSEKPGESTRGEG</sequence>
<protein>
    <submittedName>
        <fullName evidence="1">No significant blast hit</fullName>
    </submittedName>
</protein>
<dbReference type="VEuPathDB" id="FungiDB:I7I51_05055"/>
<dbReference type="OrthoDB" id="10491724at2759"/>
<evidence type="ECO:0000313" key="2">
    <source>
        <dbReference type="Proteomes" id="UP000663671"/>
    </source>
</evidence>
<proteinExistence type="predicted"/>
<reference evidence="1" key="1">
    <citation type="submission" date="2021-01" db="EMBL/GenBank/DDBJ databases">
        <title>Chromosome-level genome assembly of a human fungal pathogen reveals clustering of transcriptionally co-regulated genes.</title>
        <authorList>
            <person name="Voorhies M."/>
            <person name="Cohen S."/>
            <person name="Shea T.P."/>
            <person name="Petrus S."/>
            <person name="Munoz J.F."/>
            <person name="Poplawski S."/>
            <person name="Goldman W.E."/>
            <person name="Michael T."/>
            <person name="Cuomo C.A."/>
            <person name="Sil A."/>
            <person name="Beyhan S."/>
        </authorList>
    </citation>
    <scope>NUCLEOTIDE SEQUENCE</scope>
    <source>
        <strain evidence="1">WU24</strain>
    </source>
</reference>
<dbReference type="Proteomes" id="UP000663671">
    <property type="component" value="Chromosome 4"/>
</dbReference>
<name>A0A8A1M1B9_AJECA</name>